<gene>
    <name evidence="4" type="ORF">ACFQLX_24070</name>
</gene>
<accession>A0ABW2GKE1</accession>
<dbReference type="RefSeq" id="WP_386418418.1">
    <property type="nucleotide sequence ID" value="NZ_JBHSZO010000055.1"/>
</dbReference>
<evidence type="ECO:0000313" key="4">
    <source>
        <dbReference type="EMBL" id="MFC7221214.1"/>
    </source>
</evidence>
<evidence type="ECO:0000256" key="1">
    <source>
        <dbReference type="ARBA" id="ARBA00022679"/>
    </source>
</evidence>
<keyword evidence="2 4" id="KW-0012">Acyltransferase</keyword>
<keyword evidence="1 4" id="KW-0808">Transferase</keyword>
<dbReference type="Proteomes" id="UP001596413">
    <property type="component" value="Unassembled WGS sequence"/>
</dbReference>
<sequence length="266" mass="28954">MSTGQYFAAGIEERPVVVDRVAELRWHALADDLVVGRGDVAHRPDGRTFLSINAWHGAVFDRLAEAMLAALPTPLYTVVDEAEPEVVAGWERAGFTVGRREWEYLVPTDPRLTRLDAARPPSGVTVLPVGEAQDGPLRALDRAVREEVEATAGWHTMPAEVLPRPEGTTVLYSSKYAVAEHNGQYVGLVRVAPVTRQPRIGLVAVRAGLHRRGIARALLARVLGELHSCGIERATTEVNESNEAARALFEGIGAQRCGGNLELVRH</sequence>
<reference evidence="5" key="1">
    <citation type="journal article" date="2019" name="Int. J. Syst. Evol. Microbiol.">
        <title>The Global Catalogue of Microorganisms (GCM) 10K type strain sequencing project: providing services to taxonomists for standard genome sequencing and annotation.</title>
        <authorList>
            <consortium name="The Broad Institute Genomics Platform"/>
            <consortium name="The Broad Institute Genome Sequencing Center for Infectious Disease"/>
            <person name="Wu L."/>
            <person name="Ma J."/>
        </authorList>
    </citation>
    <scope>NUCLEOTIDE SEQUENCE [LARGE SCALE GENOMIC DNA]</scope>
    <source>
        <strain evidence="5">CGMCC 1.13681</strain>
    </source>
</reference>
<evidence type="ECO:0000259" key="3">
    <source>
        <dbReference type="PROSITE" id="PS51186"/>
    </source>
</evidence>
<dbReference type="PANTHER" id="PTHR43877:SF1">
    <property type="entry name" value="ACETYLTRANSFERASE"/>
    <property type="match status" value="1"/>
</dbReference>
<proteinExistence type="predicted"/>
<dbReference type="PANTHER" id="PTHR43877">
    <property type="entry name" value="AMINOALKYLPHOSPHONATE N-ACETYLTRANSFERASE-RELATED-RELATED"/>
    <property type="match status" value="1"/>
</dbReference>
<dbReference type="InterPro" id="IPR000182">
    <property type="entry name" value="GNAT_dom"/>
</dbReference>
<dbReference type="EC" id="2.3.1.-" evidence="4"/>
<dbReference type="Pfam" id="PF00583">
    <property type="entry name" value="Acetyltransf_1"/>
    <property type="match status" value="1"/>
</dbReference>
<dbReference type="CDD" id="cd04301">
    <property type="entry name" value="NAT_SF"/>
    <property type="match status" value="1"/>
</dbReference>
<organism evidence="4 5">
    <name type="scientific">Streptomyces polyrhachis</name>
    <dbReference type="NCBI Taxonomy" id="1282885"/>
    <lineage>
        <taxon>Bacteria</taxon>
        <taxon>Bacillati</taxon>
        <taxon>Actinomycetota</taxon>
        <taxon>Actinomycetes</taxon>
        <taxon>Kitasatosporales</taxon>
        <taxon>Streptomycetaceae</taxon>
        <taxon>Streptomyces</taxon>
    </lineage>
</organism>
<evidence type="ECO:0000313" key="5">
    <source>
        <dbReference type="Proteomes" id="UP001596413"/>
    </source>
</evidence>
<dbReference type="Gene3D" id="3.40.630.30">
    <property type="match status" value="1"/>
</dbReference>
<protein>
    <submittedName>
        <fullName evidence="4">GNAT family N-acetyltransferase</fullName>
        <ecNumber evidence="4">2.3.1.-</ecNumber>
    </submittedName>
</protein>
<dbReference type="InterPro" id="IPR016181">
    <property type="entry name" value="Acyl_CoA_acyltransferase"/>
</dbReference>
<dbReference type="SUPFAM" id="SSF55729">
    <property type="entry name" value="Acyl-CoA N-acyltransferases (Nat)"/>
    <property type="match status" value="1"/>
</dbReference>
<keyword evidence="5" id="KW-1185">Reference proteome</keyword>
<name>A0ABW2GKE1_9ACTN</name>
<dbReference type="PROSITE" id="PS51186">
    <property type="entry name" value="GNAT"/>
    <property type="match status" value="1"/>
</dbReference>
<dbReference type="GO" id="GO:0016746">
    <property type="term" value="F:acyltransferase activity"/>
    <property type="evidence" value="ECO:0007669"/>
    <property type="project" value="UniProtKB-KW"/>
</dbReference>
<evidence type="ECO:0000256" key="2">
    <source>
        <dbReference type="ARBA" id="ARBA00023315"/>
    </source>
</evidence>
<dbReference type="InterPro" id="IPR050832">
    <property type="entry name" value="Bact_Acetyltransf"/>
</dbReference>
<comment type="caution">
    <text evidence="4">The sequence shown here is derived from an EMBL/GenBank/DDBJ whole genome shotgun (WGS) entry which is preliminary data.</text>
</comment>
<dbReference type="EMBL" id="JBHSZO010000055">
    <property type="protein sequence ID" value="MFC7221214.1"/>
    <property type="molecule type" value="Genomic_DNA"/>
</dbReference>
<feature type="domain" description="N-acetyltransferase" evidence="3">
    <location>
        <begin position="124"/>
        <end position="266"/>
    </location>
</feature>